<feature type="region of interest" description="Disordered" evidence="1">
    <location>
        <begin position="60"/>
        <end position="95"/>
    </location>
</feature>
<dbReference type="EMBL" id="JGZB01000003">
    <property type="protein sequence ID" value="KFI68579.1"/>
    <property type="molecule type" value="Genomic_DNA"/>
</dbReference>
<dbReference type="Proteomes" id="UP000029052">
    <property type="component" value="Unassembled WGS sequence"/>
</dbReference>
<accession>A0A087BC29</accession>
<feature type="compositionally biased region" description="Polar residues" evidence="1">
    <location>
        <begin position="61"/>
        <end position="92"/>
    </location>
</feature>
<organism evidence="2 3">
    <name type="scientific">Bifidobacterium magnum</name>
    <dbReference type="NCBI Taxonomy" id="1692"/>
    <lineage>
        <taxon>Bacteria</taxon>
        <taxon>Bacillati</taxon>
        <taxon>Actinomycetota</taxon>
        <taxon>Actinomycetes</taxon>
        <taxon>Bifidobacteriales</taxon>
        <taxon>Bifidobacteriaceae</taxon>
        <taxon>Bifidobacterium</taxon>
    </lineage>
</organism>
<evidence type="ECO:0000313" key="2">
    <source>
        <dbReference type="EMBL" id="KFI68579.1"/>
    </source>
</evidence>
<proteinExistence type="predicted"/>
<keyword evidence="3" id="KW-1185">Reference proteome</keyword>
<evidence type="ECO:0000313" key="3">
    <source>
        <dbReference type="Proteomes" id="UP000029052"/>
    </source>
</evidence>
<reference evidence="2 3" key="1">
    <citation type="submission" date="2014-03" db="EMBL/GenBank/DDBJ databases">
        <title>Genomics of Bifidobacteria.</title>
        <authorList>
            <person name="Ventura M."/>
            <person name="Milani C."/>
            <person name="Lugli G.A."/>
        </authorList>
    </citation>
    <scope>NUCLEOTIDE SEQUENCE [LARGE SCALE GENOMIC DNA]</scope>
    <source>
        <strain evidence="2 3">LMG 11591</strain>
    </source>
</reference>
<feature type="region of interest" description="Disordered" evidence="1">
    <location>
        <begin position="1"/>
        <end position="20"/>
    </location>
</feature>
<dbReference type="STRING" id="1692.BMAGN_0447"/>
<evidence type="ECO:0000256" key="1">
    <source>
        <dbReference type="SAM" id="MobiDB-lite"/>
    </source>
</evidence>
<gene>
    <name evidence="2" type="ORF">BMAGN_0447</name>
</gene>
<comment type="caution">
    <text evidence="2">The sequence shown here is derived from an EMBL/GenBank/DDBJ whole genome shotgun (WGS) entry which is preliminary data.</text>
</comment>
<feature type="compositionally biased region" description="Polar residues" evidence="1">
    <location>
        <begin position="1"/>
        <end position="10"/>
    </location>
</feature>
<protein>
    <submittedName>
        <fullName evidence="2">Uncharacterized protein</fullName>
    </submittedName>
</protein>
<dbReference type="AlphaFoldDB" id="A0A087BC29"/>
<sequence length="125" mass="13917">MIDPTNNATEQPDRFDPNTSCDEMERMMIAMMRSYLRPECAPECMYERIRKTLDQCCHGGQNCTDTSSSDESPQNNAQQTADAQSGESNPSARAQVRAYQVTTNATLSGNTLVSKTTIVTRRTQI</sequence>
<dbReference type="RefSeq" id="WP_022859057.1">
    <property type="nucleotide sequence ID" value="NZ_JGZB01000003.1"/>
</dbReference>
<name>A0A087BC29_9BIFI</name>